<keyword evidence="1" id="KW-0812">Transmembrane</keyword>
<feature type="transmembrane region" description="Helical" evidence="1">
    <location>
        <begin position="44"/>
        <end position="64"/>
    </location>
</feature>
<dbReference type="Proteomes" id="UP000008022">
    <property type="component" value="Unassembled WGS sequence"/>
</dbReference>
<evidence type="ECO:0000256" key="1">
    <source>
        <dbReference type="SAM" id="Phobius"/>
    </source>
</evidence>
<evidence type="ECO:0000313" key="2">
    <source>
        <dbReference type="EnsemblPlants" id="ORUFI11G18180.1"/>
    </source>
</evidence>
<dbReference type="AlphaFoldDB" id="A0A0E0R9S4"/>
<accession>A0A0E0R9S4</accession>
<keyword evidence="1" id="KW-1133">Transmembrane helix</keyword>
<dbReference type="EnsemblPlants" id="ORUFI11G18180.1">
    <property type="protein sequence ID" value="ORUFI11G18180.1"/>
    <property type="gene ID" value="ORUFI11G18180"/>
</dbReference>
<name>A0A0E0R9S4_ORYRU</name>
<proteinExistence type="predicted"/>
<keyword evidence="1" id="KW-0472">Membrane</keyword>
<organism evidence="2 3">
    <name type="scientific">Oryza rufipogon</name>
    <name type="common">Brownbeard rice</name>
    <name type="synonym">Asian wild rice</name>
    <dbReference type="NCBI Taxonomy" id="4529"/>
    <lineage>
        <taxon>Eukaryota</taxon>
        <taxon>Viridiplantae</taxon>
        <taxon>Streptophyta</taxon>
        <taxon>Embryophyta</taxon>
        <taxon>Tracheophyta</taxon>
        <taxon>Spermatophyta</taxon>
        <taxon>Magnoliopsida</taxon>
        <taxon>Liliopsida</taxon>
        <taxon>Poales</taxon>
        <taxon>Poaceae</taxon>
        <taxon>BOP clade</taxon>
        <taxon>Oryzoideae</taxon>
        <taxon>Oryzeae</taxon>
        <taxon>Oryzinae</taxon>
        <taxon>Oryza</taxon>
    </lineage>
</organism>
<dbReference type="Gramene" id="ORUFI11G18180.1">
    <property type="protein sequence ID" value="ORUFI11G18180.1"/>
    <property type="gene ID" value="ORUFI11G18180"/>
</dbReference>
<evidence type="ECO:0000313" key="3">
    <source>
        <dbReference type="Proteomes" id="UP000008022"/>
    </source>
</evidence>
<keyword evidence="3" id="KW-1185">Reference proteome</keyword>
<reference evidence="2" key="2">
    <citation type="submission" date="2015-06" db="UniProtKB">
        <authorList>
            <consortium name="EnsemblPlants"/>
        </authorList>
    </citation>
    <scope>IDENTIFICATION</scope>
</reference>
<reference evidence="3" key="1">
    <citation type="submission" date="2013-06" db="EMBL/GenBank/DDBJ databases">
        <authorList>
            <person name="Zhao Q."/>
        </authorList>
    </citation>
    <scope>NUCLEOTIDE SEQUENCE</scope>
    <source>
        <strain evidence="3">cv. W1943</strain>
    </source>
</reference>
<sequence>MAQQQISNLCSFCGGDRRGLTVAIVAASPLLPFALPSFKRLFVFLVQFSIMCILLSLLTMFGGLPS</sequence>
<dbReference type="HOGENOM" id="CLU_2835670_0_0_1"/>
<protein>
    <submittedName>
        <fullName evidence="2">Uncharacterized protein</fullName>
    </submittedName>
</protein>